<dbReference type="InterPro" id="IPR040256">
    <property type="entry name" value="At4g02000-like"/>
</dbReference>
<dbReference type="EMBL" id="JACGWN010000011">
    <property type="protein sequence ID" value="KAL0420839.1"/>
    <property type="molecule type" value="Genomic_DNA"/>
</dbReference>
<comment type="caution">
    <text evidence="1">The sequence shown here is derived from an EMBL/GenBank/DDBJ whole genome shotgun (WGS) entry which is preliminary data.</text>
</comment>
<evidence type="ECO:0008006" key="2">
    <source>
        <dbReference type="Google" id="ProtNLM"/>
    </source>
</evidence>
<protein>
    <recommendedName>
        <fullName evidence="2">DUF4283 domain-containing protein</fullName>
    </recommendedName>
</protein>
<organism evidence="1">
    <name type="scientific">Sesamum latifolium</name>
    <dbReference type="NCBI Taxonomy" id="2727402"/>
    <lineage>
        <taxon>Eukaryota</taxon>
        <taxon>Viridiplantae</taxon>
        <taxon>Streptophyta</taxon>
        <taxon>Embryophyta</taxon>
        <taxon>Tracheophyta</taxon>
        <taxon>Spermatophyta</taxon>
        <taxon>Magnoliopsida</taxon>
        <taxon>eudicotyledons</taxon>
        <taxon>Gunneridae</taxon>
        <taxon>Pentapetalae</taxon>
        <taxon>asterids</taxon>
        <taxon>lamiids</taxon>
        <taxon>Lamiales</taxon>
        <taxon>Pedaliaceae</taxon>
        <taxon>Sesamum</taxon>
    </lineage>
</organism>
<name>A0AAW2UVQ7_9LAMI</name>
<gene>
    <name evidence="1" type="ORF">Slati_3106800</name>
</gene>
<accession>A0AAW2UVQ7</accession>
<dbReference type="PANTHER" id="PTHR31286:SF165">
    <property type="entry name" value="DUF4283 DOMAIN-CONTAINING PROTEIN"/>
    <property type="match status" value="1"/>
</dbReference>
<dbReference type="PANTHER" id="PTHR31286">
    <property type="entry name" value="GLYCINE-RICH CELL WALL STRUCTURAL PROTEIN 1.8-LIKE"/>
    <property type="match status" value="1"/>
</dbReference>
<reference evidence="1" key="1">
    <citation type="submission" date="2020-06" db="EMBL/GenBank/DDBJ databases">
        <authorList>
            <person name="Li T."/>
            <person name="Hu X."/>
            <person name="Zhang T."/>
            <person name="Song X."/>
            <person name="Zhang H."/>
            <person name="Dai N."/>
            <person name="Sheng W."/>
            <person name="Hou X."/>
            <person name="Wei L."/>
        </authorList>
    </citation>
    <scope>NUCLEOTIDE SEQUENCE</scope>
    <source>
        <strain evidence="1">KEN1</strain>
        <tissue evidence="1">Leaf</tissue>
    </source>
</reference>
<dbReference type="AlphaFoldDB" id="A0AAW2UVQ7"/>
<sequence length="339" mass="36446">METLAVALTLENPSMGTVAGRDETQWVSMPSKAGASSTSNIQGYSNNPPTIDEVADNPGEVTVNSRGLQVAKNPNNDQVVSVTATTSCGSQVAGVHSSEQVNLLGNPHVVSAIAANSHGSQVAGGSEQANASAAKPVEHVASGIFIGNVPLATSVNSIYKIADALYNSSHKTLSFVPPSLQNGEVVVRPSLNMIRDGSRKMEYNCCWAAMEEVIEGGPWLFQGQPIVLQKWESGMVLRKLKHTQVLIWIKPRHLSMELWTNDGLSIVASGIGRPLYPDAITRACTRLDFARVCIMLDISSKLPKHVVIMIPKEDGSETACKVDVEYEWLPPMCKMIAKI</sequence>
<evidence type="ECO:0000313" key="1">
    <source>
        <dbReference type="EMBL" id="KAL0420839.1"/>
    </source>
</evidence>
<proteinExistence type="predicted"/>
<reference evidence="1" key="2">
    <citation type="journal article" date="2024" name="Plant">
        <title>Genomic evolution and insights into agronomic trait innovations of Sesamum species.</title>
        <authorList>
            <person name="Miao H."/>
            <person name="Wang L."/>
            <person name="Qu L."/>
            <person name="Liu H."/>
            <person name="Sun Y."/>
            <person name="Le M."/>
            <person name="Wang Q."/>
            <person name="Wei S."/>
            <person name="Zheng Y."/>
            <person name="Lin W."/>
            <person name="Duan Y."/>
            <person name="Cao H."/>
            <person name="Xiong S."/>
            <person name="Wang X."/>
            <person name="Wei L."/>
            <person name="Li C."/>
            <person name="Ma Q."/>
            <person name="Ju M."/>
            <person name="Zhao R."/>
            <person name="Li G."/>
            <person name="Mu C."/>
            <person name="Tian Q."/>
            <person name="Mei H."/>
            <person name="Zhang T."/>
            <person name="Gao T."/>
            <person name="Zhang H."/>
        </authorList>
    </citation>
    <scope>NUCLEOTIDE SEQUENCE</scope>
    <source>
        <strain evidence="1">KEN1</strain>
    </source>
</reference>